<feature type="signal peptide" evidence="2">
    <location>
        <begin position="1"/>
        <end position="18"/>
    </location>
</feature>
<keyword evidence="2" id="KW-0732">Signal</keyword>
<comment type="caution">
    <text evidence="3">The sequence shown here is derived from an EMBL/GenBank/DDBJ whole genome shotgun (WGS) entry which is preliminary data.</text>
</comment>
<reference evidence="3" key="1">
    <citation type="submission" date="2023-06" db="EMBL/GenBank/DDBJ databases">
        <title>Genome-scale phylogeny and comparative genomics of the fungal order Sordariales.</title>
        <authorList>
            <consortium name="Lawrence Berkeley National Laboratory"/>
            <person name="Hensen N."/>
            <person name="Bonometti L."/>
            <person name="Westerberg I."/>
            <person name="Brannstrom I.O."/>
            <person name="Guillou S."/>
            <person name="Cros-Aarteil S."/>
            <person name="Calhoun S."/>
            <person name="Haridas S."/>
            <person name="Kuo A."/>
            <person name="Mondo S."/>
            <person name="Pangilinan J."/>
            <person name="Riley R."/>
            <person name="Labutti K."/>
            <person name="Andreopoulos B."/>
            <person name="Lipzen A."/>
            <person name="Chen C."/>
            <person name="Yanf M."/>
            <person name="Daum C."/>
            <person name="Ng V."/>
            <person name="Clum A."/>
            <person name="Steindorff A."/>
            <person name="Ohm R."/>
            <person name="Martin F."/>
            <person name="Silar P."/>
            <person name="Natvig D."/>
            <person name="Lalanne C."/>
            <person name="Gautier V."/>
            <person name="Ament-Velasquez S.L."/>
            <person name="Kruys A."/>
            <person name="Hutchinson M.I."/>
            <person name="Powell A.J."/>
            <person name="Barry K."/>
            <person name="Miller A.N."/>
            <person name="Grigoriev I.V."/>
            <person name="Debuchy R."/>
            <person name="Gladieux P."/>
            <person name="Thoren M.H."/>
            <person name="Johannesson H."/>
        </authorList>
    </citation>
    <scope>NUCLEOTIDE SEQUENCE</scope>
    <source>
        <strain evidence="3">SMH2532-1</strain>
    </source>
</reference>
<evidence type="ECO:0000256" key="2">
    <source>
        <dbReference type="SAM" id="SignalP"/>
    </source>
</evidence>
<dbReference type="Proteomes" id="UP001174936">
    <property type="component" value="Unassembled WGS sequence"/>
</dbReference>
<sequence>MKVTLAAAILAACGVVSAFPPGSSSRPHISRHKCGYRPSSSKVSSVPSITPSSSVPSITPSSSVPSSSVPSSISVSSIASSTPPPESSSVASSSVPSSSIPSSTPVSSSIVSSSIASSSAPISSSVPPSSVSSSIAPSSSTPPPPQRTCGLGTAFGYAANDFTTLNTQSGNGCNRWGWFFTPTLAELQATGGVSGILYVGAGNNNINNAVNVGTFTATANAQGEVSVSYALTGSYVMTVTHVDLDCLPITDFCAPGQYTFNSGTLSPAVSTYSTPSGEPGLYPSCSGGSQAYIIVHASVSYTAPLESSCQTPIDNGT</sequence>
<feature type="compositionally biased region" description="Low complexity" evidence="1">
    <location>
        <begin position="38"/>
        <end position="105"/>
    </location>
</feature>
<feature type="chain" id="PRO_5041271389" evidence="2">
    <location>
        <begin position="19"/>
        <end position="317"/>
    </location>
</feature>
<feature type="region of interest" description="Disordered" evidence="1">
    <location>
        <begin position="21"/>
        <end position="105"/>
    </location>
</feature>
<accession>A0AA39Y9B2</accession>
<feature type="compositionally biased region" description="Low complexity" evidence="1">
    <location>
        <begin position="119"/>
        <end position="139"/>
    </location>
</feature>
<dbReference type="EMBL" id="JAULSV010000003">
    <property type="protein sequence ID" value="KAK0648434.1"/>
    <property type="molecule type" value="Genomic_DNA"/>
</dbReference>
<keyword evidence="4" id="KW-1185">Reference proteome</keyword>
<dbReference type="AlphaFoldDB" id="A0AA39Y9B2"/>
<name>A0AA39Y9B2_9PEZI</name>
<feature type="region of interest" description="Disordered" evidence="1">
    <location>
        <begin position="119"/>
        <end position="148"/>
    </location>
</feature>
<protein>
    <submittedName>
        <fullName evidence="3">Uncharacterized protein</fullName>
    </submittedName>
</protein>
<evidence type="ECO:0000313" key="3">
    <source>
        <dbReference type="EMBL" id="KAK0648434.1"/>
    </source>
</evidence>
<proteinExistence type="predicted"/>
<organism evidence="3 4">
    <name type="scientific">Cercophora newfieldiana</name>
    <dbReference type="NCBI Taxonomy" id="92897"/>
    <lineage>
        <taxon>Eukaryota</taxon>
        <taxon>Fungi</taxon>
        <taxon>Dikarya</taxon>
        <taxon>Ascomycota</taxon>
        <taxon>Pezizomycotina</taxon>
        <taxon>Sordariomycetes</taxon>
        <taxon>Sordariomycetidae</taxon>
        <taxon>Sordariales</taxon>
        <taxon>Lasiosphaeriaceae</taxon>
        <taxon>Cercophora</taxon>
    </lineage>
</organism>
<gene>
    <name evidence="3" type="ORF">B0T16DRAFT_408191</name>
</gene>
<evidence type="ECO:0000256" key="1">
    <source>
        <dbReference type="SAM" id="MobiDB-lite"/>
    </source>
</evidence>
<evidence type="ECO:0000313" key="4">
    <source>
        <dbReference type="Proteomes" id="UP001174936"/>
    </source>
</evidence>